<keyword evidence="1" id="KW-0472">Membrane</keyword>
<accession>A0ABT7IBV3</accession>
<dbReference type="RefSeq" id="WP_285390371.1">
    <property type="nucleotide sequence ID" value="NZ_JASSVS010000003.1"/>
</dbReference>
<proteinExistence type="predicted"/>
<gene>
    <name evidence="2" type="ORF">QPM17_09070</name>
</gene>
<keyword evidence="3" id="KW-1185">Reference proteome</keyword>
<dbReference type="PANTHER" id="PTHR39650:SF1">
    <property type="entry name" value="CDP-ARCHAEOL SYNTHASE"/>
    <property type="match status" value="1"/>
</dbReference>
<dbReference type="Pfam" id="PF01864">
    <property type="entry name" value="CarS-like"/>
    <property type="match status" value="2"/>
</dbReference>
<evidence type="ECO:0000313" key="3">
    <source>
        <dbReference type="Proteomes" id="UP001227964"/>
    </source>
</evidence>
<protein>
    <submittedName>
        <fullName evidence="2">CDP-archaeol synthase</fullName>
    </submittedName>
</protein>
<dbReference type="EMBL" id="JASSVS010000003">
    <property type="protein sequence ID" value="MDL0431277.1"/>
    <property type="molecule type" value="Genomic_DNA"/>
</dbReference>
<organism evidence="2 3">
    <name type="scientific">Marinobacter azerbaijanicus</name>
    <dbReference type="NCBI Taxonomy" id="3050455"/>
    <lineage>
        <taxon>Bacteria</taxon>
        <taxon>Pseudomonadati</taxon>
        <taxon>Pseudomonadota</taxon>
        <taxon>Gammaproteobacteria</taxon>
        <taxon>Pseudomonadales</taxon>
        <taxon>Marinobacteraceae</taxon>
        <taxon>Marinobacter</taxon>
    </lineage>
</organism>
<comment type="caution">
    <text evidence="2">The sequence shown here is derived from an EMBL/GenBank/DDBJ whole genome shotgun (WGS) entry which is preliminary data.</text>
</comment>
<keyword evidence="1" id="KW-1133">Transmembrane helix</keyword>
<feature type="transmembrane region" description="Helical" evidence="1">
    <location>
        <begin position="45"/>
        <end position="76"/>
    </location>
</feature>
<evidence type="ECO:0000256" key="1">
    <source>
        <dbReference type="SAM" id="Phobius"/>
    </source>
</evidence>
<evidence type="ECO:0000313" key="2">
    <source>
        <dbReference type="EMBL" id="MDL0431277.1"/>
    </source>
</evidence>
<dbReference type="InterPro" id="IPR032690">
    <property type="entry name" value="CarS"/>
</dbReference>
<dbReference type="PANTHER" id="PTHR39650">
    <property type="entry name" value="CDP-ARCHAEOL SYNTHASE"/>
    <property type="match status" value="1"/>
</dbReference>
<keyword evidence="1" id="KW-0812">Transmembrane</keyword>
<reference evidence="2 3" key="1">
    <citation type="submission" date="2023-06" db="EMBL/GenBank/DDBJ databases">
        <title>Marinobacter azerbaijanicus a moderately halophilic, isolated from Urmia Lake in Azerbaijan region of Iran.</title>
        <authorList>
            <person name="Sanchez-Porro C."/>
            <person name="Aghdam E.M."/>
            <person name="Saheb S.M."/>
            <person name="Tarhriz V."/>
            <person name="Kazemi E."/>
            <person name="Ammozegar M.A."/>
            <person name="Ventosa A."/>
            <person name="Hejazi M.S."/>
        </authorList>
    </citation>
    <scope>NUCLEOTIDE SEQUENCE [LARGE SCALE GENOMIC DNA]</scope>
    <source>
        <strain evidence="2 3">TBZ242</strain>
    </source>
</reference>
<name>A0ABT7IBV3_9GAMM</name>
<dbReference type="Proteomes" id="UP001227964">
    <property type="component" value="Unassembled WGS sequence"/>
</dbReference>
<sequence>MLVLANGAPVLAARLFGSHWSAPVDGDRLWRDGRPLLGSSKTWRGVVSGTLACGLFTLMTGMGLLFGLVFGLLGLIGDMISSFIKRRAGMASSARAIGLDQIPEALLPMLLAWLWLELSGLAVAGVIVLFTLSNILLSPLLYRLGIRHQPH</sequence>